<gene>
    <name evidence="3" type="ORF">BDK51DRAFT_41997</name>
</gene>
<feature type="region of interest" description="Disordered" evidence="2">
    <location>
        <begin position="130"/>
        <end position="155"/>
    </location>
</feature>
<proteinExistence type="predicted"/>
<evidence type="ECO:0000313" key="4">
    <source>
        <dbReference type="Proteomes" id="UP000269721"/>
    </source>
</evidence>
<protein>
    <submittedName>
        <fullName evidence="3">Uncharacterized protein</fullName>
    </submittedName>
</protein>
<feature type="coiled-coil region" evidence="1">
    <location>
        <begin position="245"/>
        <end position="295"/>
    </location>
</feature>
<sequence>MPDRPAAPAPTRTFPAVLRSTDAERLANNIETLKTFGFSRGSEQSPTTRQGRKTGPLTQGGAGIRWKNASEATSRWVAYYKTYTKARALSQAEFALSDSQQMEKLFEDRQQNSWDSGVLSIGFTLPGDDAGSNTGLGDEAADDDHDLSCAPLSSNPPTSISFSGLLSEFDVEEDSPAPAASTSRPASQPTTALTLAPSSPSRKRGAVHNPNDSDAVERPSKQVRASLPTAPFAPDRARLSFDKEKTRLDAELAAKREEREALREERRLAMEERRLDLEERSLALEEKRLALEEKRNLWRTHRTHLLDGLTEHAPAGTGEPYTRFEKNDHSREGPRASTLDSQAMFEVRGGFGFDFRAFIVSNVTGH</sequence>
<evidence type="ECO:0000256" key="2">
    <source>
        <dbReference type="SAM" id="MobiDB-lite"/>
    </source>
</evidence>
<keyword evidence="1" id="KW-0175">Coiled coil</keyword>
<accession>A0A4P9WK39</accession>
<feature type="region of interest" description="Disordered" evidence="2">
    <location>
        <begin position="37"/>
        <end position="63"/>
    </location>
</feature>
<feature type="region of interest" description="Disordered" evidence="2">
    <location>
        <begin position="170"/>
        <end position="232"/>
    </location>
</feature>
<dbReference type="EMBL" id="KZ994349">
    <property type="protein sequence ID" value="RKO93164.1"/>
    <property type="molecule type" value="Genomic_DNA"/>
</dbReference>
<evidence type="ECO:0000256" key="1">
    <source>
        <dbReference type="SAM" id="Coils"/>
    </source>
</evidence>
<dbReference type="AlphaFoldDB" id="A0A4P9WK39"/>
<name>A0A4P9WK39_9FUNG</name>
<feature type="compositionally biased region" description="Low complexity" evidence="2">
    <location>
        <begin position="176"/>
        <end position="192"/>
    </location>
</feature>
<feature type="region of interest" description="Disordered" evidence="2">
    <location>
        <begin position="309"/>
        <end position="338"/>
    </location>
</feature>
<reference evidence="4" key="1">
    <citation type="journal article" date="2018" name="Nat. Microbiol.">
        <title>Leveraging single-cell genomics to expand the fungal tree of life.</title>
        <authorList>
            <person name="Ahrendt S.R."/>
            <person name="Quandt C.A."/>
            <person name="Ciobanu D."/>
            <person name="Clum A."/>
            <person name="Salamov A."/>
            <person name="Andreopoulos B."/>
            <person name="Cheng J.F."/>
            <person name="Woyke T."/>
            <person name="Pelin A."/>
            <person name="Henrissat B."/>
            <person name="Reynolds N.K."/>
            <person name="Benny G.L."/>
            <person name="Smith M.E."/>
            <person name="James T.Y."/>
            <person name="Grigoriev I.V."/>
        </authorList>
    </citation>
    <scope>NUCLEOTIDE SEQUENCE [LARGE SCALE GENOMIC DNA]</scope>
</reference>
<organism evidence="3 4">
    <name type="scientific">Blyttiomyces helicus</name>
    <dbReference type="NCBI Taxonomy" id="388810"/>
    <lineage>
        <taxon>Eukaryota</taxon>
        <taxon>Fungi</taxon>
        <taxon>Fungi incertae sedis</taxon>
        <taxon>Chytridiomycota</taxon>
        <taxon>Chytridiomycota incertae sedis</taxon>
        <taxon>Chytridiomycetes</taxon>
        <taxon>Chytridiomycetes incertae sedis</taxon>
        <taxon>Blyttiomyces</taxon>
    </lineage>
</organism>
<dbReference type="Proteomes" id="UP000269721">
    <property type="component" value="Unassembled WGS sequence"/>
</dbReference>
<feature type="compositionally biased region" description="Basic and acidic residues" evidence="2">
    <location>
        <begin position="322"/>
        <end position="334"/>
    </location>
</feature>
<evidence type="ECO:0000313" key="3">
    <source>
        <dbReference type="EMBL" id="RKO93164.1"/>
    </source>
</evidence>
<keyword evidence="4" id="KW-1185">Reference proteome</keyword>